<evidence type="ECO:0000256" key="4">
    <source>
        <dbReference type="ARBA" id="ARBA00022833"/>
    </source>
</evidence>
<evidence type="ECO:0000313" key="7">
    <source>
        <dbReference type="Proteomes" id="UP000424462"/>
    </source>
</evidence>
<keyword evidence="4" id="KW-0862">Zinc</keyword>
<dbReference type="Gene3D" id="3.60.15.10">
    <property type="entry name" value="Ribonuclease Z/Hydroxyacylglutathione hydrolase-like"/>
    <property type="match status" value="1"/>
</dbReference>
<keyword evidence="3 6" id="KW-0378">Hydrolase</keyword>
<gene>
    <name evidence="6" type="ORF">COCCU_08020</name>
</gene>
<dbReference type="SUPFAM" id="SSF56281">
    <property type="entry name" value="Metallo-hydrolase/oxidoreductase"/>
    <property type="match status" value="1"/>
</dbReference>
<dbReference type="Pfam" id="PF00753">
    <property type="entry name" value="Lactamase_B"/>
    <property type="match status" value="1"/>
</dbReference>
<accession>A0A6B8W6C6</accession>
<evidence type="ECO:0000256" key="1">
    <source>
        <dbReference type="ARBA" id="ARBA00001947"/>
    </source>
</evidence>
<dbReference type="EMBL" id="CP046455">
    <property type="protein sequence ID" value="QGU07537.1"/>
    <property type="molecule type" value="Genomic_DNA"/>
</dbReference>
<dbReference type="RefSeq" id="WP_156231024.1">
    <property type="nucleotide sequence ID" value="NZ_CP046455.1"/>
</dbReference>
<dbReference type="PANTHER" id="PTHR46233">
    <property type="entry name" value="HYDROXYACYLGLUTATHIONE HYDROLASE GLOC"/>
    <property type="match status" value="1"/>
</dbReference>
<evidence type="ECO:0000256" key="3">
    <source>
        <dbReference type="ARBA" id="ARBA00022801"/>
    </source>
</evidence>
<keyword evidence="2" id="KW-0479">Metal-binding</keyword>
<dbReference type="PANTHER" id="PTHR46233:SF3">
    <property type="entry name" value="HYDROXYACYLGLUTATHIONE HYDROLASE GLOC"/>
    <property type="match status" value="1"/>
</dbReference>
<dbReference type="GO" id="GO:0046872">
    <property type="term" value="F:metal ion binding"/>
    <property type="evidence" value="ECO:0007669"/>
    <property type="project" value="UniProtKB-KW"/>
</dbReference>
<organism evidence="6 7">
    <name type="scientific">Corynebacterium occultum</name>
    <dbReference type="NCBI Taxonomy" id="2675219"/>
    <lineage>
        <taxon>Bacteria</taxon>
        <taxon>Bacillati</taxon>
        <taxon>Actinomycetota</taxon>
        <taxon>Actinomycetes</taxon>
        <taxon>Mycobacteriales</taxon>
        <taxon>Corynebacteriaceae</taxon>
        <taxon>Corynebacterium</taxon>
    </lineage>
</organism>
<reference evidence="6 7" key="1">
    <citation type="submission" date="2019-11" db="EMBL/GenBank/DDBJ databases">
        <title>Complete genome sequence of Corynebacterium kalinowskii 1959, a novel Corynebacterium species isolated from soil of a small paddock in Vilsendorf, Germany.</title>
        <authorList>
            <person name="Schaffert L."/>
            <person name="Ruwe M."/>
            <person name="Milse J."/>
            <person name="Hanuschka K."/>
            <person name="Ortseifen V."/>
            <person name="Droste J."/>
            <person name="Brandt D."/>
            <person name="Schlueter L."/>
            <person name="Kutter Y."/>
            <person name="Vinke S."/>
            <person name="Viehoefer P."/>
            <person name="Jacob L."/>
            <person name="Luebke N.-C."/>
            <person name="Schulte-Berndt E."/>
            <person name="Hain C."/>
            <person name="Linder M."/>
            <person name="Schmidt P."/>
            <person name="Wollenschlaeger L."/>
            <person name="Luttermann T."/>
            <person name="Thieme E."/>
            <person name="Hassa J."/>
            <person name="Haak M."/>
            <person name="Wittchen M."/>
            <person name="Mentz A."/>
            <person name="Persicke M."/>
            <person name="Busche T."/>
            <person name="Ruckert C."/>
        </authorList>
    </citation>
    <scope>NUCLEOTIDE SEQUENCE [LARGE SCALE GENOMIC DNA]</scope>
    <source>
        <strain evidence="6 7">2039</strain>
    </source>
</reference>
<dbReference type="Proteomes" id="UP000424462">
    <property type="component" value="Chromosome"/>
</dbReference>
<dbReference type="KEGG" id="cok:COCCU_08020"/>
<dbReference type="EC" id="3.-.-.-" evidence="6"/>
<comment type="cofactor">
    <cofactor evidence="1">
        <name>Zn(2+)</name>
        <dbReference type="ChEBI" id="CHEBI:29105"/>
    </cofactor>
</comment>
<feature type="domain" description="Metallo-beta-lactamase" evidence="5">
    <location>
        <begin position="12"/>
        <end position="192"/>
    </location>
</feature>
<keyword evidence="7" id="KW-1185">Reference proteome</keyword>
<protein>
    <submittedName>
        <fullName evidence="6">Putative metallo-hydrolase</fullName>
        <ecNumber evidence="6">3.-.-.-</ecNumber>
    </submittedName>
</protein>
<sequence>MQISGFSAGPYQTNCYLLHEGEQVVVIDPGMHTHDRVLDFLQQNDASLEKIILTHGHIDHTRDAGTLARRLNVPVYIHPEDAFMLAGGRGVSANSQVLFEAAGMTPIDDLRELNGGERIRLAGTEFEISHAPGHSPGSVMLHNAELCFSGDVLFKGAIGRTDLEGSDPAQMMDSLRGPVLGLADQVQVLPGHGPMTTMRAERHGNPFLQGLAPA</sequence>
<proteinExistence type="predicted"/>
<dbReference type="InterPro" id="IPR036866">
    <property type="entry name" value="RibonucZ/Hydroxyglut_hydro"/>
</dbReference>
<dbReference type="GO" id="GO:0016787">
    <property type="term" value="F:hydrolase activity"/>
    <property type="evidence" value="ECO:0007669"/>
    <property type="project" value="UniProtKB-KW"/>
</dbReference>
<dbReference type="AlphaFoldDB" id="A0A6B8W6C6"/>
<evidence type="ECO:0000313" key="6">
    <source>
        <dbReference type="EMBL" id="QGU07537.1"/>
    </source>
</evidence>
<evidence type="ECO:0000259" key="5">
    <source>
        <dbReference type="SMART" id="SM00849"/>
    </source>
</evidence>
<evidence type="ECO:0000256" key="2">
    <source>
        <dbReference type="ARBA" id="ARBA00022723"/>
    </source>
</evidence>
<dbReference type="SMART" id="SM00849">
    <property type="entry name" value="Lactamase_B"/>
    <property type="match status" value="1"/>
</dbReference>
<dbReference type="InterPro" id="IPR001279">
    <property type="entry name" value="Metallo-B-lactamas"/>
</dbReference>
<dbReference type="CDD" id="cd06262">
    <property type="entry name" value="metallo-hydrolase-like_MBL-fold"/>
    <property type="match status" value="1"/>
</dbReference>
<dbReference type="InterPro" id="IPR051453">
    <property type="entry name" value="MBL_Glyoxalase_II"/>
</dbReference>
<name>A0A6B8W6C6_9CORY</name>